<evidence type="ECO:0000313" key="1">
    <source>
        <dbReference type="EMBL" id="MBM7557869.1"/>
    </source>
</evidence>
<accession>A0A938XW12</accession>
<dbReference type="Gene3D" id="3.40.1160.10">
    <property type="entry name" value="Acetylglutamate kinase-like"/>
    <property type="match status" value="1"/>
</dbReference>
<keyword evidence="2" id="KW-1185">Reference proteome</keyword>
<comment type="caution">
    <text evidence="1">The sequence shown here is derived from an EMBL/GenBank/DDBJ whole genome shotgun (WGS) entry which is preliminary data.</text>
</comment>
<dbReference type="GO" id="GO:0008652">
    <property type="term" value="P:amino acid biosynthetic process"/>
    <property type="evidence" value="ECO:0007669"/>
    <property type="project" value="InterPro"/>
</dbReference>
<dbReference type="PROSITE" id="PS00324">
    <property type="entry name" value="ASPARTOKINASE"/>
    <property type="match status" value="1"/>
</dbReference>
<dbReference type="InterPro" id="IPR036393">
    <property type="entry name" value="AceGlu_kinase-like_sf"/>
</dbReference>
<dbReference type="GO" id="GO:0004072">
    <property type="term" value="F:aspartate kinase activity"/>
    <property type="evidence" value="ECO:0007669"/>
    <property type="project" value="InterPro"/>
</dbReference>
<organism evidence="1 2">
    <name type="scientific">Halanaerobacter jeridensis</name>
    <dbReference type="NCBI Taxonomy" id="706427"/>
    <lineage>
        <taxon>Bacteria</taxon>
        <taxon>Bacillati</taxon>
        <taxon>Bacillota</taxon>
        <taxon>Clostridia</taxon>
        <taxon>Halanaerobiales</taxon>
        <taxon>Halobacteroidaceae</taxon>
        <taxon>Halanaerobacter</taxon>
    </lineage>
</organism>
<dbReference type="EMBL" id="JAFBDQ010000019">
    <property type="protein sequence ID" value="MBM7557869.1"/>
    <property type="molecule type" value="Genomic_DNA"/>
</dbReference>
<evidence type="ECO:0000313" key="2">
    <source>
        <dbReference type="Proteomes" id="UP000774000"/>
    </source>
</evidence>
<proteinExistence type="predicted"/>
<dbReference type="AlphaFoldDB" id="A0A938XW12"/>
<sequence>MREIVIQKFGGSSVATPERRDQVIDKVINCINSGYKLQLLVEKEPLMRPIR</sequence>
<dbReference type="InterPro" id="IPR018042">
    <property type="entry name" value="Aspartate_kinase_CS"/>
</dbReference>
<name>A0A938XW12_9FIRM</name>
<dbReference type="Proteomes" id="UP000774000">
    <property type="component" value="Unassembled WGS sequence"/>
</dbReference>
<dbReference type="SUPFAM" id="SSF53633">
    <property type="entry name" value="Carbamate kinase-like"/>
    <property type="match status" value="1"/>
</dbReference>
<gene>
    <name evidence="1" type="ORF">JOC47_002737</name>
</gene>
<protein>
    <submittedName>
        <fullName evidence="1">Aspartokinase</fullName>
    </submittedName>
</protein>
<reference evidence="1" key="1">
    <citation type="submission" date="2021-01" db="EMBL/GenBank/DDBJ databases">
        <title>Genomic Encyclopedia of Type Strains, Phase IV (KMG-IV): sequencing the most valuable type-strain genomes for metagenomic binning, comparative biology and taxonomic classification.</title>
        <authorList>
            <person name="Goeker M."/>
        </authorList>
    </citation>
    <scope>NUCLEOTIDE SEQUENCE</scope>
    <source>
        <strain evidence="1">DSM 23230</strain>
    </source>
</reference>